<gene>
    <name evidence="1" type="ORF">EQG79_13635</name>
</gene>
<dbReference type="Gene3D" id="3.40.50.300">
    <property type="entry name" value="P-loop containing nucleotide triphosphate hydrolases"/>
    <property type="match status" value="1"/>
</dbReference>
<keyword evidence="2" id="KW-1185">Reference proteome</keyword>
<dbReference type="RefSeq" id="WP_129601864.1">
    <property type="nucleotide sequence ID" value="NZ_SBLB01000003.1"/>
</dbReference>
<protein>
    <recommendedName>
        <fullName evidence="3">Terminase</fullName>
    </recommendedName>
</protein>
<evidence type="ECO:0000313" key="2">
    <source>
        <dbReference type="Proteomes" id="UP000290407"/>
    </source>
</evidence>
<evidence type="ECO:0008006" key="3">
    <source>
        <dbReference type="Google" id="ProtNLM"/>
    </source>
</evidence>
<evidence type="ECO:0000313" key="1">
    <source>
        <dbReference type="EMBL" id="RYC69637.1"/>
    </source>
</evidence>
<proteinExistence type="predicted"/>
<dbReference type="InterPro" id="IPR027417">
    <property type="entry name" value="P-loop_NTPase"/>
</dbReference>
<accession>A0A4Q2UJH3</accession>
<dbReference type="Proteomes" id="UP000290407">
    <property type="component" value="Unassembled WGS sequence"/>
</dbReference>
<comment type="caution">
    <text evidence="1">The sequence shown here is derived from an EMBL/GenBank/DDBJ whole genome shotgun (WGS) entry which is preliminary data.</text>
</comment>
<name>A0A4Q2UJH3_9BACT</name>
<dbReference type="EMBL" id="SBLB01000003">
    <property type="protein sequence ID" value="RYC69637.1"/>
    <property type="molecule type" value="Genomic_DNA"/>
</dbReference>
<reference evidence="1 2" key="1">
    <citation type="submission" date="2019-01" db="EMBL/GenBank/DDBJ databases">
        <title>Spirosoma flava sp. nov., a propanil-degrading bacterium isolated from herbicide-contaminated soil.</title>
        <authorList>
            <person name="Zhang L."/>
            <person name="Jiang J.-D."/>
        </authorList>
    </citation>
    <scope>NUCLEOTIDE SEQUENCE [LARGE SCALE GENOMIC DNA]</scope>
    <source>
        <strain evidence="1 2">TY50</strain>
    </source>
</reference>
<organism evidence="1 2">
    <name type="scientific">Spirosoma sordidisoli</name>
    <dbReference type="NCBI Taxonomy" id="2502893"/>
    <lineage>
        <taxon>Bacteria</taxon>
        <taxon>Pseudomonadati</taxon>
        <taxon>Bacteroidota</taxon>
        <taxon>Cytophagia</taxon>
        <taxon>Cytophagales</taxon>
        <taxon>Cytophagaceae</taxon>
        <taxon>Spirosoma</taxon>
    </lineage>
</organism>
<dbReference type="AlphaFoldDB" id="A0A4Q2UJH3"/>
<sequence>MKSRRLEREKQKAGLPSKYDRIRPVERDYLTHPDSVQVKYRPVLQAPIPDPPEEGEVGTERAIWWQTQLYRCKYGWTYEAEGETPKYFTPAYYFYLNFVKVEIKDKKRGRKRMAPLYSDSDHRIFNWIYSLEAQAYSMARDGIVTKGRRKHWSYITHCGVFLHDFCFDTASHVAIGYDSKISREEGQRIFQGAYNSLPSYFKHDTLYTEKEGELSNGEAVYDADGQLTGYVERNTIIFRELDKNPGGLRGRNLKRVLLDEIGKYRNAMACVIATEDALREGLDKHGSLLAGGTSDAISNESKDYKTLWKQADVRGWGRLFVSAGWVAPPYFDYFTGVSDIKAAEAEYRAERDALLNVGDVMGYYGKMQENPLTPEECFNPPVRSRYPAHIIQEQVFFLRQWPTEHWIIRGRLDWVNDVLGNHIRVDFTEDPNGSWHFYRDGFPRRDLPGLDILGVDDVYLDKEREEVSDDDSLQSIVIKRRKVDKQFENDLFVAYYEDRHDRHVFARELHKALWFTNGKAIIENNDKFLPDFLQRNNLQDQVIWVNGKMGIRNDERTIPHQQMLAQDWFDAGGASRCYFERILDSFKNFRSTNDDVASAAHLALHAEDIIKDHPIRTEADAKGFGLKIGTGYSPLLARMTGLQDTGLNGESGSRLDGIRRMREQMRRVA</sequence>